<dbReference type="Gene3D" id="1.10.3720.10">
    <property type="entry name" value="MetI-like"/>
    <property type="match status" value="1"/>
</dbReference>
<keyword evidence="5 7" id="KW-1133">Transmembrane helix</keyword>
<comment type="similarity">
    <text evidence="7">Belongs to the binding-protein-dependent transport system permease family.</text>
</comment>
<comment type="subcellular location">
    <subcellularLocation>
        <location evidence="1 7">Cell membrane</location>
        <topology evidence="1 7">Multi-pass membrane protein</topology>
    </subcellularLocation>
</comment>
<evidence type="ECO:0000256" key="1">
    <source>
        <dbReference type="ARBA" id="ARBA00004651"/>
    </source>
</evidence>
<keyword evidence="6 7" id="KW-0472">Membrane</keyword>
<evidence type="ECO:0000256" key="7">
    <source>
        <dbReference type="RuleBase" id="RU363032"/>
    </source>
</evidence>
<feature type="transmembrane region" description="Helical" evidence="7">
    <location>
        <begin position="222"/>
        <end position="242"/>
    </location>
</feature>
<name>A0ABR7Z3G9_9PSED</name>
<feature type="transmembrane region" description="Helical" evidence="7">
    <location>
        <begin position="98"/>
        <end position="118"/>
    </location>
</feature>
<evidence type="ECO:0000256" key="6">
    <source>
        <dbReference type="ARBA" id="ARBA00023136"/>
    </source>
</evidence>
<evidence type="ECO:0000259" key="8">
    <source>
        <dbReference type="PROSITE" id="PS50928"/>
    </source>
</evidence>
<evidence type="ECO:0000256" key="3">
    <source>
        <dbReference type="ARBA" id="ARBA00022475"/>
    </source>
</evidence>
<evidence type="ECO:0000313" key="10">
    <source>
        <dbReference type="Proteomes" id="UP000805841"/>
    </source>
</evidence>
<dbReference type="InterPro" id="IPR000515">
    <property type="entry name" value="MetI-like"/>
</dbReference>
<gene>
    <name evidence="9" type="ORF">HAQ05_14970</name>
</gene>
<keyword evidence="10" id="KW-1185">Reference proteome</keyword>
<keyword evidence="2 7" id="KW-0813">Transport</keyword>
<evidence type="ECO:0000256" key="4">
    <source>
        <dbReference type="ARBA" id="ARBA00022692"/>
    </source>
</evidence>
<protein>
    <submittedName>
        <fullName evidence="9">ABC transporter permease</fullName>
    </submittedName>
</protein>
<proteinExistence type="inferred from homology"/>
<feature type="transmembrane region" description="Helical" evidence="7">
    <location>
        <begin position="254"/>
        <end position="274"/>
    </location>
</feature>
<dbReference type="Pfam" id="PF00528">
    <property type="entry name" value="BPD_transp_1"/>
    <property type="match status" value="1"/>
</dbReference>
<keyword evidence="3" id="KW-1003">Cell membrane</keyword>
<dbReference type="InterPro" id="IPR035906">
    <property type="entry name" value="MetI-like_sf"/>
</dbReference>
<dbReference type="EMBL" id="JAAOCA010000018">
    <property type="protein sequence ID" value="MBD1599997.1"/>
    <property type="molecule type" value="Genomic_DNA"/>
</dbReference>
<dbReference type="Proteomes" id="UP000805841">
    <property type="component" value="Unassembled WGS sequence"/>
</dbReference>
<dbReference type="CDD" id="cd06261">
    <property type="entry name" value="TM_PBP2"/>
    <property type="match status" value="1"/>
</dbReference>
<evidence type="ECO:0000313" key="9">
    <source>
        <dbReference type="EMBL" id="MBD1599997.1"/>
    </source>
</evidence>
<accession>A0ABR7Z3G9</accession>
<dbReference type="PROSITE" id="PS50928">
    <property type="entry name" value="ABC_TM1"/>
    <property type="match status" value="1"/>
</dbReference>
<feature type="domain" description="ABC transmembrane type-1" evidence="8">
    <location>
        <begin position="87"/>
        <end position="275"/>
    </location>
</feature>
<keyword evidence="4 7" id="KW-0812">Transmembrane</keyword>
<evidence type="ECO:0000256" key="2">
    <source>
        <dbReference type="ARBA" id="ARBA00022448"/>
    </source>
</evidence>
<reference evidence="9 10" key="1">
    <citation type="journal article" date="2020" name="Insects">
        <title>Bacteria Belonging to Pseudomonas typographi sp. nov. from the Bark Beetle Ips typographus Have Genomic Potential to Aid in the Host Ecology.</title>
        <authorList>
            <person name="Peral-Aranega E."/>
            <person name="Saati-Santamaria Z."/>
            <person name="Kolarik M."/>
            <person name="Rivas R."/>
            <person name="Garcia-Fraile P."/>
        </authorList>
    </citation>
    <scope>NUCLEOTIDE SEQUENCE [LARGE SCALE GENOMIC DNA]</scope>
    <source>
        <strain evidence="9 10">CA3A</strain>
    </source>
</reference>
<evidence type="ECO:0000256" key="5">
    <source>
        <dbReference type="ARBA" id="ARBA00022989"/>
    </source>
</evidence>
<dbReference type="PANTHER" id="PTHR30151:SF38">
    <property type="entry name" value="ALIPHATIC SULFONATES TRANSPORT PERMEASE PROTEIN SSUC-RELATED"/>
    <property type="match status" value="1"/>
</dbReference>
<feature type="transmembrane region" description="Helical" evidence="7">
    <location>
        <begin position="130"/>
        <end position="151"/>
    </location>
</feature>
<organism evidence="9 10">
    <name type="scientific">Pseudomonas typographi</name>
    <dbReference type="NCBI Taxonomy" id="2715964"/>
    <lineage>
        <taxon>Bacteria</taxon>
        <taxon>Pseudomonadati</taxon>
        <taxon>Pseudomonadota</taxon>
        <taxon>Gammaproteobacteria</taxon>
        <taxon>Pseudomonadales</taxon>
        <taxon>Pseudomonadaceae</taxon>
        <taxon>Pseudomonas</taxon>
    </lineage>
</organism>
<feature type="transmembrane region" description="Helical" evidence="7">
    <location>
        <begin position="197"/>
        <end position="216"/>
    </location>
</feature>
<dbReference type="SUPFAM" id="SSF161098">
    <property type="entry name" value="MetI-like"/>
    <property type="match status" value="1"/>
</dbReference>
<dbReference type="PANTHER" id="PTHR30151">
    <property type="entry name" value="ALKANE SULFONATE ABC TRANSPORTER-RELATED, MEMBRANE SUBUNIT"/>
    <property type="match status" value="1"/>
</dbReference>
<sequence>MGQPRPSLALMPAAKHRQQQPLPSLRALAWRRRAAKLDYWLWPWLLPLIILGLWWLGGRQQWLGSQVLPSPGEVLDSLTELLASGELQRDVLISLERVLEGFLLGSALGLALGAAMGLSERASDYLYPLVRLIAYVPLLGWLPLLMLAFGIGETLKAVLVAQAALLPVALNTYNGIRAVPPHYVEVGRIYGFSRRQALWRIILPAAFPMVWSSIRYGLTKSWLALVVVELLASSEGLGFLMVDSRQLYRLDAMLVAVVSIGVVGFVLDQVLAMIEKRILRWRRAGFAS</sequence>
<feature type="transmembrane region" description="Helical" evidence="7">
    <location>
        <begin position="39"/>
        <end position="57"/>
    </location>
</feature>
<comment type="caution">
    <text evidence="9">The sequence shown here is derived from an EMBL/GenBank/DDBJ whole genome shotgun (WGS) entry which is preliminary data.</text>
</comment>